<dbReference type="RefSeq" id="WP_090634553.1">
    <property type="nucleotide sequence ID" value="NZ_FOCP01000031.1"/>
</dbReference>
<dbReference type="PROSITE" id="PS51257">
    <property type="entry name" value="PROKAR_LIPOPROTEIN"/>
    <property type="match status" value="1"/>
</dbReference>
<evidence type="ECO:0000313" key="1">
    <source>
        <dbReference type="EMBL" id="SEN66409.1"/>
    </source>
</evidence>
<protein>
    <submittedName>
        <fullName evidence="1">Entry exclusion lipoprotein TrbK</fullName>
    </submittedName>
</protein>
<dbReference type="NCBIfam" id="TIGR04359">
    <property type="entry name" value="TrbK_RP4"/>
    <property type="match status" value="1"/>
</dbReference>
<keyword evidence="1" id="KW-0449">Lipoprotein</keyword>
<organism evidence="1 2">
    <name type="scientific">Nitrosomonas marina</name>
    <dbReference type="NCBI Taxonomy" id="917"/>
    <lineage>
        <taxon>Bacteria</taxon>
        <taxon>Pseudomonadati</taxon>
        <taxon>Pseudomonadota</taxon>
        <taxon>Betaproteobacteria</taxon>
        <taxon>Nitrosomonadales</taxon>
        <taxon>Nitrosomonadaceae</taxon>
        <taxon>Nitrosomonas</taxon>
    </lineage>
</organism>
<sequence>MNLKKYSTICAIGLSIVLFGCDSVPEANVVNCSGRGMEQSLTAFKNDEAARQAFLDKCNALSQEQ</sequence>
<proteinExistence type="predicted"/>
<dbReference type="Proteomes" id="UP000199459">
    <property type="component" value="Unassembled WGS sequence"/>
</dbReference>
<gene>
    <name evidence="1" type="ORF">SAMN05216325_13120</name>
</gene>
<dbReference type="EMBL" id="FOCP01000031">
    <property type="protein sequence ID" value="SEN66409.1"/>
    <property type="molecule type" value="Genomic_DNA"/>
</dbReference>
<name>A0A1H8IDS0_9PROT</name>
<evidence type="ECO:0000313" key="2">
    <source>
        <dbReference type="Proteomes" id="UP000199459"/>
    </source>
</evidence>
<accession>A0A1H8IDS0</accession>
<reference evidence="1 2" key="1">
    <citation type="submission" date="2016-10" db="EMBL/GenBank/DDBJ databases">
        <authorList>
            <person name="de Groot N.N."/>
        </authorList>
    </citation>
    <scope>NUCLEOTIDE SEQUENCE [LARGE SCALE GENOMIC DNA]</scope>
    <source>
        <strain evidence="1 2">Nm22</strain>
    </source>
</reference>
<dbReference type="AlphaFoldDB" id="A0A1H8IDS0"/>
<dbReference type="OrthoDB" id="8565913at2"/>
<dbReference type="InterPro" id="IPR027584">
    <property type="entry name" value="TrbK_RP4"/>
</dbReference>